<evidence type="ECO:0000313" key="3">
    <source>
        <dbReference type="EMBL" id="MBM3223955.1"/>
    </source>
</evidence>
<accession>A0A937W1E1</accession>
<dbReference type="EMBL" id="VGLS01000231">
    <property type="protein sequence ID" value="MBM3223955.1"/>
    <property type="molecule type" value="Genomic_DNA"/>
</dbReference>
<feature type="non-terminal residue" evidence="3">
    <location>
        <position position="679"/>
    </location>
</feature>
<dbReference type="Pfam" id="PF03130">
    <property type="entry name" value="HEAT_PBS"/>
    <property type="match status" value="2"/>
</dbReference>
<dbReference type="GO" id="GO:0004674">
    <property type="term" value="F:protein serine/threonine kinase activity"/>
    <property type="evidence" value="ECO:0007669"/>
    <property type="project" value="UniProtKB-KW"/>
</dbReference>
<dbReference type="InterPro" id="IPR016024">
    <property type="entry name" value="ARM-type_fold"/>
</dbReference>
<keyword evidence="1" id="KW-0067">ATP-binding</keyword>
<dbReference type="InterPro" id="IPR011989">
    <property type="entry name" value="ARM-like"/>
</dbReference>
<dbReference type="SUPFAM" id="SSF48371">
    <property type="entry name" value="ARM repeat"/>
    <property type="match status" value="1"/>
</dbReference>
<dbReference type="SUPFAM" id="SSF56112">
    <property type="entry name" value="Protein kinase-like (PK-like)"/>
    <property type="match status" value="1"/>
</dbReference>
<protein>
    <submittedName>
        <fullName evidence="3">Serine/threonine protein kinase</fullName>
    </submittedName>
</protein>
<dbReference type="InterPro" id="IPR004155">
    <property type="entry name" value="PBS_lyase_HEAT"/>
</dbReference>
<dbReference type="InterPro" id="IPR011009">
    <property type="entry name" value="Kinase-like_dom_sf"/>
</dbReference>
<dbReference type="PANTHER" id="PTHR12697:SF5">
    <property type="entry name" value="DEOXYHYPUSINE HYDROXYLASE"/>
    <property type="match status" value="1"/>
</dbReference>
<evidence type="ECO:0000313" key="4">
    <source>
        <dbReference type="Proteomes" id="UP000712673"/>
    </source>
</evidence>
<dbReference type="InterPro" id="IPR000719">
    <property type="entry name" value="Prot_kinase_dom"/>
</dbReference>
<dbReference type="Pfam" id="PF00069">
    <property type="entry name" value="Pkinase"/>
    <property type="match status" value="1"/>
</dbReference>
<evidence type="ECO:0000259" key="2">
    <source>
        <dbReference type="PROSITE" id="PS50011"/>
    </source>
</evidence>
<keyword evidence="1" id="KW-0547">Nucleotide-binding</keyword>
<gene>
    <name evidence="3" type="ORF">FJZ47_09160</name>
</gene>
<dbReference type="GO" id="GO:0005524">
    <property type="term" value="F:ATP binding"/>
    <property type="evidence" value="ECO:0007669"/>
    <property type="project" value="UniProtKB-UniRule"/>
</dbReference>
<sequence>MVMKFFDKLRVKKSLDVLLGTAAVPGPEQEQALARLTQLGRAAIPHVLPALGTVPTPTVLVDFLTRRVDNASLADFVAGLTDRNPRVVTQVVTILARSKSYDPHPLLELLAAPTAPRAALLQILTARQEALRPAALLGLLQLPDKETRAAALRLVEQVATEAWLPELLPYLRSEDWLIRQHLAQILGRLRTAASVEALAQLLTDPQKSVRLAALSGLANAQLPLDVEPLCALLRDPDLTVQSQAIEALIKINHPHTLRHLLPILQDDSEYVRRAAVEVLNAVGTTEAIKDLLSALGDADWWVRARAADALGNIGGPIVVESVLPLLHDPDALIRRCAVEILNTTRDTRAVDALIGVLDDADWWVQERAVDALAALGEHRAVPALLDLLSQHTAAVPTVLRALGTLGDAQAVPAIVQTLSQGTPAIQKEALRALALLTDASYAALAQQAILQVTQSADSETKALAESVLQTLLRKYGERRQHVTPHTSIATTTLLSQHSLLGDSGPMIQGSATTESLFHGTTEINSDTAVDRAPELPSQAQAQSLEPGTVLDGRYRVVRRVGRGGFGTAVLVHDLVVNEEIILKFLHASIAADPRIIKGFIRELRYARKITHENVIRIYDFLSISGSYAISMEYFPSHTLSSEAMPLTIPRALHILDALCKGVSVAHQANIVHRDLKPHN</sequence>
<feature type="binding site" evidence="1">
    <location>
        <position position="583"/>
    </location>
    <ligand>
        <name>ATP</name>
        <dbReference type="ChEBI" id="CHEBI:30616"/>
    </ligand>
</feature>
<name>A0A937W1E1_UNCTE</name>
<reference evidence="3" key="1">
    <citation type="submission" date="2019-03" db="EMBL/GenBank/DDBJ databases">
        <title>Lake Tanganyika Metagenome-Assembled Genomes (MAGs).</title>
        <authorList>
            <person name="Tran P."/>
        </authorList>
    </citation>
    <scope>NUCLEOTIDE SEQUENCE</scope>
    <source>
        <strain evidence="3">K_DeepCast_65m_m2_066</strain>
    </source>
</reference>
<keyword evidence="3" id="KW-0808">Transferase</keyword>
<dbReference type="PROSITE" id="PS50011">
    <property type="entry name" value="PROTEIN_KINASE_DOM"/>
    <property type="match status" value="1"/>
</dbReference>
<dbReference type="PROSITE" id="PS00107">
    <property type="entry name" value="PROTEIN_KINASE_ATP"/>
    <property type="match status" value="1"/>
</dbReference>
<dbReference type="Gene3D" id="1.10.510.10">
    <property type="entry name" value="Transferase(Phosphotransferase) domain 1"/>
    <property type="match status" value="1"/>
</dbReference>
<proteinExistence type="predicted"/>
<keyword evidence="3" id="KW-0418">Kinase</keyword>
<dbReference type="Gene3D" id="1.25.10.10">
    <property type="entry name" value="Leucine-rich Repeat Variant"/>
    <property type="match status" value="3"/>
</dbReference>
<feature type="domain" description="Protein kinase" evidence="2">
    <location>
        <begin position="554"/>
        <end position="679"/>
    </location>
</feature>
<dbReference type="Proteomes" id="UP000712673">
    <property type="component" value="Unassembled WGS sequence"/>
</dbReference>
<dbReference type="Gene3D" id="3.30.200.20">
    <property type="entry name" value="Phosphorylase Kinase, domain 1"/>
    <property type="match status" value="1"/>
</dbReference>
<dbReference type="SMART" id="SM00567">
    <property type="entry name" value="EZ_HEAT"/>
    <property type="match status" value="9"/>
</dbReference>
<dbReference type="Pfam" id="PF13646">
    <property type="entry name" value="HEAT_2"/>
    <property type="match status" value="2"/>
</dbReference>
<comment type="caution">
    <text evidence="3">The sequence shown here is derived from an EMBL/GenBank/DDBJ whole genome shotgun (WGS) entry which is preliminary data.</text>
</comment>
<dbReference type="SMART" id="SM00220">
    <property type="entry name" value="S_TKc"/>
    <property type="match status" value="1"/>
</dbReference>
<dbReference type="PANTHER" id="PTHR12697">
    <property type="entry name" value="PBS LYASE HEAT-LIKE PROTEIN"/>
    <property type="match status" value="1"/>
</dbReference>
<keyword evidence="3" id="KW-0723">Serine/threonine-protein kinase</keyword>
<organism evidence="3 4">
    <name type="scientific">Tectimicrobiota bacterium</name>
    <dbReference type="NCBI Taxonomy" id="2528274"/>
    <lineage>
        <taxon>Bacteria</taxon>
        <taxon>Pseudomonadati</taxon>
        <taxon>Nitrospinota/Tectimicrobiota group</taxon>
        <taxon>Candidatus Tectimicrobiota</taxon>
    </lineage>
</organism>
<evidence type="ECO:0000256" key="1">
    <source>
        <dbReference type="PROSITE-ProRule" id="PRU10141"/>
    </source>
</evidence>
<dbReference type="GO" id="GO:0016491">
    <property type="term" value="F:oxidoreductase activity"/>
    <property type="evidence" value="ECO:0007669"/>
    <property type="project" value="TreeGrafter"/>
</dbReference>
<dbReference type="AlphaFoldDB" id="A0A937W1E1"/>
<dbReference type="InterPro" id="IPR017441">
    <property type="entry name" value="Protein_kinase_ATP_BS"/>
</dbReference>